<accession>A0ABP0GTJ6</accession>
<protein>
    <submittedName>
        <fullName evidence="1">Uncharacterized protein</fullName>
    </submittedName>
</protein>
<proteinExistence type="predicted"/>
<reference evidence="1 2" key="1">
    <citation type="submission" date="2024-02" db="EMBL/GenBank/DDBJ databases">
        <authorList>
            <person name="Daric V."/>
            <person name="Darras S."/>
        </authorList>
    </citation>
    <scope>NUCLEOTIDE SEQUENCE [LARGE SCALE GENOMIC DNA]</scope>
</reference>
<evidence type="ECO:0000313" key="1">
    <source>
        <dbReference type="EMBL" id="CAK8695045.1"/>
    </source>
</evidence>
<comment type="caution">
    <text evidence="1">The sequence shown here is derived from an EMBL/GenBank/DDBJ whole genome shotgun (WGS) entry which is preliminary data.</text>
</comment>
<evidence type="ECO:0000313" key="2">
    <source>
        <dbReference type="Proteomes" id="UP001642483"/>
    </source>
</evidence>
<keyword evidence="2" id="KW-1185">Reference proteome</keyword>
<dbReference type="Proteomes" id="UP001642483">
    <property type="component" value="Unassembled WGS sequence"/>
</dbReference>
<dbReference type="EMBL" id="CAWYQH010000141">
    <property type="protein sequence ID" value="CAK8695045.1"/>
    <property type="molecule type" value="Genomic_DNA"/>
</dbReference>
<organism evidence="1 2">
    <name type="scientific">Clavelina lepadiformis</name>
    <name type="common">Light-bulb sea squirt</name>
    <name type="synonym">Ascidia lepadiformis</name>
    <dbReference type="NCBI Taxonomy" id="159417"/>
    <lineage>
        <taxon>Eukaryota</taxon>
        <taxon>Metazoa</taxon>
        <taxon>Chordata</taxon>
        <taxon>Tunicata</taxon>
        <taxon>Ascidiacea</taxon>
        <taxon>Aplousobranchia</taxon>
        <taxon>Clavelinidae</taxon>
        <taxon>Clavelina</taxon>
    </lineage>
</organism>
<sequence length="121" mass="14345">MYFKERIHFLKYLFSSGIFGKCTAKQKLLLIAICVNITHKNYELCIIPDIWKETKKALTPFKKEKKESDSRARSWKEKRTKELRIWIATSVTREISKALLCQTILKYPTHQGISCDPYFLR</sequence>
<gene>
    <name evidence="1" type="ORF">CVLEPA_LOCUS28342</name>
</gene>
<name>A0ABP0GTJ6_CLALP</name>